<dbReference type="AlphaFoldDB" id="A0A562TSV8"/>
<keyword evidence="2" id="KW-1185">Reference proteome</keyword>
<organism evidence="1 2">
    <name type="scientific">Mucilaginibacter frigoritolerans</name>
    <dbReference type="NCBI Taxonomy" id="652788"/>
    <lineage>
        <taxon>Bacteria</taxon>
        <taxon>Pseudomonadati</taxon>
        <taxon>Bacteroidota</taxon>
        <taxon>Sphingobacteriia</taxon>
        <taxon>Sphingobacteriales</taxon>
        <taxon>Sphingobacteriaceae</taxon>
        <taxon>Mucilaginibacter</taxon>
    </lineage>
</organism>
<dbReference type="EMBL" id="VLLI01000012">
    <property type="protein sequence ID" value="TWI96671.1"/>
    <property type="molecule type" value="Genomic_DNA"/>
</dbReference>
<accession>A0A562TSV8</accession>
<evidence type="ECO:0000313" key="2">
    <source>
        <dbReference type="Proteomes" id="UP000317010"/>
    </source>
</evidence>
<comment type="caution">
    <text evidence="1">The sequence shown here is derived from an EMBL/GenBank/DDBJ whole genome shotgun (WGS) entry which is preliminary data.</text>
</comment>
<name>A0A562TSV8_9SPHI</name>
<protein>
    <submittedName>
        <fullName evidence="1">Uncharacterized protein</fullName>
    </submittedName>
</protein>
<proteinExistence type="predicted"/>
<gene>
    <name evidence="1" type="ORF">JN11_03783</name>
</gene>
<evidence type="ECO:0000313" key="1">
    <source>
        <dbReference type="EMBL" id="TWI96671.1"/>
    </source>
</evidence>
<dbReference type="Proteomes" id="UP000317010">
    <property type="component" value="Unassembled WGS sequence"/>
</dbReference>
<sequence>MYDLVIFSFGTFYLDLRTYLTFAKRVNNQLRKHKKLIPVKGVYA</sequence>
<reference evidence="1 2" key="1">
    <citation type="submission" date="2019-07" db="EMBL/GenBank/DDBJ databases">
        <title>Genomic Encyclopedia of Archaeal and Bacterial Type Strains, Phase II (KMG-II): from individual species to whole genera.</title>
        <authorList>
            <person name="Goeker M."/>
        </authorList>
    </citation>
    <scope>NUCLEOTIDE SEQUENCE [LARGE SCALE GENOMIC DNA]</scope>
    <source>
        <strain evidence="1 2">ATCC BAA-1854</strain>
    </source>
</reference>